<dbReference type="Proteomes" id="UP000544331">
    <property type="component" value="Unassembled WGS sequence"/>
</dbReference>
<evidence type="ECO:0000313" key="3">
    <source>
        <dbReference type="Proteomes" id="UP000544331"/>
    </source>
</evidence>
<dbReference type="PANTHER" id="PTHR45763:SF46">
    <property type="entry name" value="AB HYDROLASE-1 DOMAIN-CONTAINING PROTEIN"/>
    <property type="match status" value="1"/>
</dbReference>
<dbReference type="OrthoDB" id="294702at2759"/>
<dbReference type="SUPFAM" id="SSF53474">
    <property type="entry name" value="alpha/beta-Hydrolases"/>
    <property type="match status" value="1"/>
</dbReference>
<proteinExistence type="predicted"/>
<dbReference type="InterPro" id="IPR000073">
    <property type="entry name" value="AB_hydrolase_1"/>
</dbReference>
<dbReference type="EMBL" id="JAAOAN010000016">
    <property type="protein sequence ID" value="KAF5725067.1"/>
    <property type="molecule type" value="Genomic_DNA"/>
</dbReference>
<dbReference type="Gene3D" id="3.40.50.1820">
    <property type="entry name" value="alpha/beta hydrolase"/>
    <property type="match status" value="1"/>
</dbReference>
<comment type="caution">
    <text evidence="2">The sequence shown here is derived from an EMBL/GenBank/DDBJ whole genome shotgun (WGS) entry which is preliminary data.</text>
</comment>
<gene>
    <name evidence="2" type="ORF">FMUND_161</name>
</gene>
<evidence type="ECO:0000259" key="1">
    <source>
        <dbReference type="Pfam" id="PF00561"/>
    </source>
</evidence>
<reference evidence="2 3" key="1">
    <citation type="submission" date="2020-05" db="EMBL/GenBank/DDBJ databases">
        <title>Identification and distribution of gene clusters putatively required for synthesis of sphingolipid metabolism inhibitors in phylogenetically diverse species of the filamentous fungus Fusarium.</title>
        <authorList>
            <person name="Kim H.-S."/>
            <person name="Busman M."/>
            <person name="Brown D.W."/>
            <person name="Divon H."/>
            <person name="Uhlig S."/>
            <person name="Proctor R.H."/>
        </authorList>
    </citation>
    <scope>NUCLEOTIDE SEQUENCE [LARGE SCALE GENOMIC DNA]</scope>
    <source>
        <strain evidence="2 3">NRRL 66235</strain>
    </source>
</reference>
<evidence type="ECO:0000313" key="2">
    <source>
        <dbReference type="EMBL" id="KAF5725067.1"/>
    </source>
</evidence>
<dbReference type="PANTHER" id="PTHR45763">
    <property type="entry name" value="HYDROLASE, ALPHA/BETA FOLD FAMILY PROTEIN, EXPRESSED-RELATED"/>
    <property type="match status" value="1"/>
</dbReference>
<dbReference type="AlphaFoldDB" id="A0A8H6DRM2"/>
<protein>
    <submittedName>
        <fullName evidence="2">Proline iminopeptidase</fullName>
    </submittedName>
</protein>
<name>A0A8H6DRM2_9HYPO</name>
<organism evidence="2 3">
    <name type="scientific">Fusarium mundagurra</name>
    <dbReference type="NCBI Taxonomy" id="1567541"/>
    <lineage>
        <taxon>Eukaryota</taxon>
        <taxon>Fungi</taxon>
        <taxon>Dikarya</taxon>
        <taxon>Ascomycota</taxon>
        <taxon>Pezizomycotina</taxon>
        <taxon>Sordariomycetes</taxon>
        <taxon>Hypocreomycetidae</taxon>
        <taxon>Hypocreales</taxon>
        <taxon>Nectriaceae</taxon>
        <taxon>Fusarium</taxon>
        <taxon>Fusarium fujikuroi species complex</taxon>
    </lineage>
</organism>
<dbReference type="Pfam" id="PF00561">
    <property type="entry name" value="Abhydrolase_1"/>
    <property type="match status" value="1"/>
</dbReference>
<sequence length="372" mass="41941">MSGQHYRRVSVQYRKRMSSPKRADHRFFNTDPMNTFLSQSFSCQSFSVAFKRVVSKPVLSTITWIPRTAATRCRPMSTAAGKVIGLADGRRLGYHEFGDPTGTPLLYIHGTPDPGVTLSGFEDPLAKRLGVRWIAPDRTGIGNSTFYPHRRVSDYPADLRALIQHLGLPNYHIIGTSGGTGYTLTCAQALPREELLAVGICAGVGPREAGQAGQSELIQKLIMVWKDQNEEFVKYMEGIFLAAAQETDATKMEAVWREQIKGFKPEDREILEKPSAFQSACRVFRQVYAQRGAGHGLEMKLNTEPSGFNLKDIKYEGIRLWYGSADENTSPEMGRYMAERLPRAVYKEYLGETYYSVWREDLLTEFLKDLID</sequence>
<dbReference type="InterPro" id="IPR029058">
    <property type="entry name" value="AB_hydrolase_fold"/>
</dbReference>
<accession>A0A8H6DRM2</accession>
<feature type="domain" description="AB hydrolase-1" evidence="1">
    <location>
        <begin position="104"/>
        <end position="192"/>
    </location>
</feature>
<keyword evidence="3" id="KW-1185">Reference proteome</keyword>